<dbReference type="EMBL" id="CACVAQ010000384">
    <property type="protein sequence ID" value="CAA6826686.1"/>
    <property type="molecule type" value="Genomic_DNA"/>
</dbReference>
<evidence type="ECO:0000313" key="1">
    <source>
        <dbReference type="EMBL" id="CAA6826686.1"/>
    </source>
</evidence>
<proteinExistence type="predicted"/>
<organism evidence="1">
    <name type="scientific">uncultured Aureispira sp</name>
    <dbReference type="NCBI Taxonomy" id="1331704"/>
    <lineage>
        <taxon>Bacteria</taxon>
        <taxon>Pseudomonadati</taxon>
        <taxon>Bacteroidota</taxon>
        <taxon>Saprospiria</taxon>
        <taxon>Saprospirales</taxon>
        <taxon>Saprospiraceae</taxon>
        <taxon>Aureispira</taxon>
        <taxon>environmental samples</taxon>
    </lineage>
</organism>
<dbReference type="PANTHER" id="PTHR41291">
    <property type="entry name" value="DNA ALKYLATION REPAIR PROTEIN"/>
    <property type="match status" value="1"/>
</dbReference>
<sequence length="232" mass="26730">MTIDAIIKELEALGNPEKVAFKQQKFGIISKNALGIYHKDLKEIAKRVGKNNDLAKALFETNIYEARLLCSKLFKPKDVTEDLMEKWLLTFENWEICDSFSMGLFSKSPFAISKIIEWSTRSAVFEKRASFATLSSYCMADKKAANSVFEQFFPLIYQAADDERIYVKKAVNWALRSIGKRNVDLNQRAIEEAHKIEALAYKSAKWIAKDALRELQQEKVNILDYPRAIYRP</sequence>
<dbReference type="Gene3D" id="1.25.10.90">
    <property type="match status" value="1"/>
</dbReference>
<protein>
    <submittedName>
        <fullName evidence="1">3-methyladenine DNA glycosylase AlkD</fullName>
    </submittedName>
</protein>
<dbReference type="CDD" id="cd06561">
    <property type="entry name" value="AlkD_like"/>
    <property type="match status" value="1"/>
</dbReference>
<dbReference type="InterPro" id="IPR014825">
    <property type="entry name" value="DNA_alkylation"/>
</dbReference>
<dbReference type="PANTHER" id="PTHR41291:SF1">
    <property type="entry name" value="DNA ALKYLATION REPAIR PROTEIN"/>
    <property type="match status" value="1"/>
</dbReference>
<dbReference type="AlphaFoldDB" id="A0A6S6UFN7"/>
<reference evidence="1" key="1">
    <citation type="submission" date="2020-01" db="EMBL/GenBank/DDBJ databases">
        <authorList>
            <person name="Meier V. D."/>
            <person name="Meier V D."/>
        </authorList>
    </citation>
    <scope>NUCLEOTIDE SEQUENCE</scope>
    <source>
        <strain evidence="1">HLG_WM_MAG_10</strain>
    </source>
</reference>
<gene>
    <name evidence="1" type="ORF">HELGO_WM20862</name>
</gene>
<name>A0A6S6UFN7_9BACT</name>
<accession>A0A6S6UFN7</accession>
<dbReference type="InterPro" id="IPR016024">
    <property type="entry name" value="ARM-type_fold"/>
</dbReference>
<dbReference type="Pfam" id="PF08713">
    <property type="entry name" value="DNA_alkylation"/>
    <property type="match status" value="1"/>
</dbReference>
<dbReference type="SUPFAM" id="SSF48371">
    <property type="entry name" value="ARM repeat"/>
    <property type="match status" value="1"/>
</dbReference>